<evidence type="ECO:0000313" key="2">
    <source>
        <dbReference type="EMBL" id="QJA46168.1"/>
    </source>
</evidence>
<evidence type="ECO:0000313" key="4">
    <source>
        <dbReference type="EMBL" id="QJH95761.1"/>
    </source>
</evidence>
<dbReference type="EMBL" id="MT144628">
    <property type="protein sequence ID" value="QJH95761.1"/>
    <property type="molecule type" value="Genomic_DNA"/>
</dbReference>
<dbReference type="EMBL" id="MT143100">
    <property type="protein sequence ID" value="QJA92839.1"/>
    <property type="molecule type" value="Genomic_DNA"/>
</dbReference>
<organism evidence="2">
    <name type="scientific">viral metagenome</name>
    <dbReference type="NCBI Taxonomy" id="1070528"/>
    <lineage>
        <taxon>unclassified sequences</taxon>
        <taxon>metagenomes</taxon>
        <taxon>organismal metagenomes</taxon>
    </lineage>
</organism>
<dbReference type="EMBL" id="MT144004">
    <property type="protein sequence ID" value="QJA46168.1"/>
    <property type="molecule type" value="Genomic_DNA"/>
</dbReference>
<evidence type="ECO:0000256" key="1">
    <source>
        <dbReference type="SAM" id="MobiDB-lite"/>
    </source>
</evidence>
<proteinExistence type="predicted"/>
<feature type="region of interest" description="Disordered" evidence="1">
    <location>
        <begin position="122"/>
        <end position="155"/>
    </location>
</feature>
<accession>A0A6H1ZF58</accession>
<feature type="compositionally biased region" description="Basic residues" evidence="1">
    <location>
        <begin position="143"/>
        <end position="155"/>
    </location>
</feature>
<gene>
    <name evidence="3" type="ORF">MM415B04448_0007</name>
    <name evidence="2" type="ORF">TM448A00336_0017</name>
    <name evidence="4" type="ORF">TM448B00512_0028</name>
</gene>
<dbReference type="AlphaFoldDB" id="A0A6H1ZF58"/>
<sequence length="155" mass="16981">MPAAEITADKNGKIQSDTYKVIRPLPVKKTRDDLFKLAQEAANLASQCDGLQLEAKSISDSYKGRMNEIADRIRTIHRIVRDEAETMDVPCVVMLDYKHGRATVTREDTGEVVTERSLTPAECQMEIDRSAPPGPSTEPGKKVGGKAKPKGKGSK</sequence>
<name>A0A6H1ZF58_9ZZZZ</name>
<protein>
    <submittedName>
        <fullName evidence="2">Uncharacterized protein</fullName>
    </submittedName>
</protein>
<evidence type="ECO:0000313" key="3">
    <source>
        <dbReference type="EMBL" id="QJA92839.1"/>
    </source>
</evidence>
<reference evidence="2" key="1">
    <citation type="submission" date="2020-03" db="EMBL/GenBank/DDBJ databases">
        <title>The deep terrestrial virosphere.</title>
        <authorList>
            <person name="Holmfeldt K."/>
            <person name="Nilsson E."/>
            <person name="Simone D."/>
            <person name="Lopez-Fernandez M."/>
            <person name="Wu X."/>
            <person name="de Brujin I."/>
            <person name="Lundin D."/>
            <person name="Andersson A."/>
            <person name="Bertilsson S."/>
            <person name="Dopson M."/>
        </authorList>
    </citation>
    <scope>NUCLEOTIDE SEQUENCE</scope>
    <source>
        <strain evidence="3">MM415B04448</strain>
        <strain evidence="2">TM448A00336</strain>
        <strain evidence="4">TM448B00512</strain>
    </source>
</reference>